<dbReference type="InterPro" id="IPR000801">
    <property type="entry name" value="Esterase-like"/>
</dbReference>
<gene>
    <name evidence="8" type="ORF">ACFQV2_08225</name>
</gene>
<evidence type="ECO:0000256" key="1">
    <source>
        <dbReference type="ARBA" id="ARBA00000697"/>
    </source>
</evidence>
<dbReference type="Gene3D" id="3.40.50.1820">
    <property type="entry name" value="alpha/beta hydrolase"/>
    <property type="match status" value="1"/>
</dbReference>
<evidence type="ECO:0000256" key="4">
    <source>
        <dbReference type="ARBA" id="ARBA00013244"/>
    </source>
</evidence>
<dbReference type="Proteomes" id="UP001596512">
    <property type="component" value="Unassembled WGS sequence"/>
</dbReference>
<evidence type="ECO:0000313" key="9">
    <source>
        <dbReference type="Proteomes" id="UP001596512"/>
    </source>
</evidence>
<comment type="caution">
    <text evidence="8">The sequence shown here is derived from an EMBL/GenBank/DDBJ whole genome shotgun (WGS) entry which is preliminary data.</text>
</comment>
<dbReference type="InterPro" id="IPR029058">
    <property type="entry name" value="AB_hydrolase_fold"/>
</dbReference>
<evidence type="ECO:0000256" key="3">
    <source>
        <dbReference type="ARBA" id="ARBA00012820"/>
    </source>
</evidence>
<evidence type="ECO:0000256" key="7">
    <source>
        <dbReference type="SAM" id="MobiDB-lite"/>
    </source>
</evidence>
<comment type="similarity">
    <text evidence="2">Belongs to the mycobacterial A85 antigen family.</text>
</comment>
<dbReference type="EC" id="2.3.1.20" evidence="4"/>
<name>A0ABW2TIN6_9PSEU</name>
<feature type="compositionally biased region" description="Polar residues" evidence="7">
    <location>
        <begin position="294"/>
        <end position="311"/>
    </location>
</feature>
<accession>A0ABW2TIN6</accession>
<proteinExistence type="inferred from homology"/>
<reference evidence="9" key="1">
    <citation type="journal article" date="2019" name="Int. J. Syst. Evol. Microbiol.">
        <title>The Global Catalogue of Microorganisms (GCM) 10K type strain sequencing project: providing services to taxonomists for standard genome sequencing and annotation.</title>
        <authorList>
            <consortium name="The Broad Institute Genomics Platform"/>
            <consortium name="The Broad Institute Genome Sequencing Center for Infectious Disease"/>
            <person name="Wu L."/>
            <person name="Ma J."/>
        </authorList>
    </citation>
    <scope>NUCLEOTIDE SEQUENCE [LARGE SCALE GENOMIC DNA]</scope>
    <source>
        <strain evidence="9">JCM 17695</strain>
    </source>
</reference>
<evidence type="ECO:0000256" key="2">
    <source>
        <dbReference type="ARBA" id="ARBA00005874"/>
    </source>
</evidence>
<evidence type="ECO:0000256" key="6">
    <source>
        <dbReference type="ARBA" id="ARBA00048109"/>
    </source>
</evidence>
<dbReference type="PROSITE" id="PS51318">
    <property type="entry name" value="TAT"/>
    <property type="match status" value="1"/>
</dbReference>
<dbReference type="InterPro" id="IPR006311">
    <property type="entry name" value="TAT_signal"/>
</dbReference>
<keyword evidence="8" id="KW-0378">Hydrolase</keyword>
<dbReference type="SUPFAM" id="SSF53474">
    <property type="entry name" value="alpha/beta-Hydrolases"/>
    <property type="match status" value="1"/>
</dbReference>
<comment type="catalytic activity">
    <reaction evidence="6">
        <text>an acyl-CoA + a 1,2-diacyl-sn-glycerol = a triacyl-sn-glycerol + CoA</text>
        <dbReference type="Rhea" id="RHEA:10868"/>
        <dbReference type="ChEBI" id="CHEBI:17815"/>
        <dbReference type="ChEBI" id="CHEBI:57287"/>
        <dbReference type="ChEBI" id="CHEBI:58342"/>
        <dbReference type="ChEBI" id="CHEBI:64615"/>
        <dbReference type="EC" id="2.3.1.20"/>
    </reaction>
</comment>
<sequence length="351" mass="36460">MGDTREPEPARPDLADTGIIAAVAGTPPVETRPPGAEAPIPGTARAGVSRRAVLLAGAATAVGGIAGVVTGTVPIARTFGVAGQRVPQPVVRGERVWSRARGREVALVTVLPTELPIKDMPVCLFLHGLRGSAASAVPGPLPDLLVRQVAHEQVKPFALVSVDGGDNYWHENHPGDDPMGMLIDELPHWLKARHLGRVFAAAGVSMGGFGALLYARRRAERGQPVEAAAAISPGLMTWAEMRKRNAFADEREWAGLDPRNNVAALGGTPVAVWCGAQDPFAAGTREFIAKANPGSGTSARARTTAGSSTGWCPTCSPSSPRRSRRTSRGARGGSGPGTRSSGSRSRGPSAR</sequence>
<keyword evidence="9" id="KW-1185">Reference proteome</keyword>
<dbReference type="GO" id="GO:0016787">
    <property type="term" value="F:hydrolase activity"/>
    <property type="evidence" value="ECO:0007669"/>
    <property type="project" value="UniProtKB-KW"/>
</dbReference>
<feature type="region of interest" description="Disordered" evidence="7">
    <location>
        <begin position="290"/>
        <end position="351"/>
    </location>
</feature>
<organism evidence="8 9">
    <name type="scientific">Actinokineospora soli</name>
    <dbReference type="NCBI Taxonomy" id="1048753"/>
    <lineage>
        <taxon>Bacteria</taxon>
        <taxon>Bacillati</taxon>
        <taxon>Actinomycetota</taxon>
        <taxon>Actinomycetes</taxon>
        <taxon>Pseudonocardiales</taxon>
        <taxon>Pseudonocardiaceae</taxon>
        <taxon>Actinokineospora</taxon>
    </lineage>
</organism>
<evidence type="ECO:0000256" key="5">
    <source>
        <dbReference type="ARBA" id="ARBA00032572"/>
    </source>
</evidence>
<comment type="catalytic activity">
    <reaction evidence="1">
        <text>2 alpha,alpha'-trehalose 6-mycolate = alpha,alpha'-trehalose 6,6'-bismycolate + alpha,alpha-trehalose</text>
        <dbReference type="Rhea" id="RHEA:23472"/>
        <dbReference type="ChEBI" id="CHEBI:16551"/>
        <dbReference type="ChEBI" id="CHEBI:18195"/>
        <dbReference type="ChEBI" id="CHEBI:18234"/>
        <dbReference type="EC" id="2.3.1.122"/>
    </reaction>
</comment>
<dbReference type="EMBL" id="JBHTEY010000004">
    <property type="protein sequence ID" value="MFC7613590.1"/>
    <property type="molecule type" value="Genomic_DNA"/>
</dbReference>
<protein>
    <recommendedName>
        <fullName evidence="5">Acyl-CoA:diacylglycerol acyltransferase</fullName>
        <ecNumber evidence="3">2.3.1.122</ecNumber>
        <ecNumber evidence="4">2.3.1.20</ecNumber>
    </recommendedName>
</protein>
<evidence type="ECO:0000313" key="8">
    <source>
        <dbReference type="EMBL" id="MFC7613590.1"/>
    </source>
</evidence>
<dbReference type="Pfam" id="PF00756">
    <property type="entry name" value="Esterase"/>
    <property type="match status" value="1"/>
</dbReference>
<feature type="compositionally biased region" description="Low complexity" evidence="7">
    <location>
        <begin position="337"/>
        <end position="351"/>
    </location>
</feature>
<dbReference type="EC" id="2.3.1.122" evidence="3"/>